<dbReference type="GO" id="GO:0005506">
    <property type="term" value="F:iron ion binding"/>
    <property type="evidence" value="ECO:0007669"/>
    <property type="project" value="InterPro"/>
</dbReference>
<evidence type="ECO:0000256" key="3">
    <source>
        <dbReference type="ARBA" id="ARBA00022723"/>
    </source>
</evidence>
<dbReference type="EMBL" id="OY660868">
    <property type="protein sequence ID" value="CAJ1057491.1"/>
    <property type="molecule type" value="Genomic_DNA"/>
</dbReference>
<dbReference type="InterPro" id="IPR036396">
    <property type="entry name" value="Cyt_P450_sf"/>
</dbReference>
<feature type="chain" id="PRO_5043796574" evidence="7">
    <location>
        <begin position="22"/>
        <end position="433"/>
    </location>
</feature>
<dbReference type="PRINTS" id="PR00463">
    <property type="entry name" value="EP450I"/>
</dbReference>
<keyword evidence="7" id="KW-0732">Signal</keyword>
<dbReference type="Proteomes" id="UP001178508">
    <property type="component" value="Chromosome 5"/>
</dbReference>
<evidence type="ECO:0000256" key="2">
    <source>
        <dbReference type="ARBA" id="ARBA00010617"/>
    </source>
</evidence>
<keyword evidence="9" id="KW-1185">Reference proteome</keyword>
<dbReference type="PANTHER" id="PTHR24300">
    <property type="entry name" value="CYTOCHROME P450 508A4-RELATED"/>
    <property type="match status" value="1"/>
</dbReference>
<evidence type="ECO:0000256" key="6">
    <source>
        <dbReference type="ARBA" id="ARBA00023033"/>
    </source>
</evidence>
<proteinExistence type="inferred from homology"/>
<dbReference type="SUPFAM" id="SSF48264">
    <property type="entry name" value="Cytochrome P450"/>
    <property type="match status" value="1"/>
</dbReference>
<evidence type="ECO:0000313" key="9">
    <source>
        <dbReference type="Proteomes" id="UP001178508"/>
    </source>
</evidence>
<name>A0AAV1F959_XYRNO</name>
<evidence type="ECO:0000256" key="4">
    <source>
        <dbReference type="ARBA" id="ARBA00023002"/>
    </source>
</evidence>
<dbReference type="GO" id="GO:0005737">
    <property type="term" value="C:cytoplasm"/>
    <property type="evidence" value="ECO:0007669"/>
    <property type="project" value="TreeGrafter"/>
</dbReference>
<comment type="cofactor">
    <cofactor evidence="1">
        <name>heme</name>
        <dbReference type="ChEBI" id="CHEBI:30413"/>
    </cofactor>
</comment>
<dbReference type="PANTHER" id="PTHR24300:SF327">
    <property type="entry name" value="CYTOCHROME P450 2F2-RELATED"/>
    <property type="match status" value="1"/>
</dbReference>
<evidence type="ECO:0000313" key="8">
    <source>
        <dbReference type="EMBL" id="CAJ1057491.1"/>
    </source>
</evidence>
<dbReference type="Gene3D" id="1.10.630.10">
    <property type="entry name" value="Cytochrome P450"/>
    <property type="match status" value="2"/>
</dbReference>
<dbReference type="FunFam" id="1.10.630.10:FF:000036">
    <property type="entry name" value="CYtochrome P450 family"/>
    <property type="match status" value="1"/>
</dbReference>
<dbReference type="GO" id="GO:0020037">
    <property type="term" value="F:heme binding"/>
    <property type="evidence" value="ECO:0007669"/>
    <property type="project" value="InterPro"/>
</dbReference>
<keyword evidence="5" id="KW-0408">Iron</keyword>
<comment type="similarity">
    <text evidence="2">Belongs to the cytochrome P450 family.</text>
</comment>
<evidence type="ECO:0000256" key="7">
    <source>
        <dbReference type="SAM" id="SignalP"/>
    </source>
</evidence>
<sequence>MFASIILLWICILFIVLQLRSRRPKNFPPGPPILPMLGNILHLSLENPLECFERLKKSYGNVFSIYLGPKPAVVINGMKALKAAMVTKASDFAGRPKDLLITDCIKRAGVILADYGPSWKEHRRFALMTLRNFGMGKNSMEDRIHGELQYVIKALEKSNGKTFSPQLMFHNAASNIICQVLFGTRYEYDDEFIRVIVGCFTENAKIANGPWAMLYDSLPVIRGLPLPFNKIFKNVETCWKLVNALINEHKETRVPGEPRDFLDCYLDELDKDKDASTFSEDQLTMYTLDLYLAGTDTTSNTLLTAFLYLSTHPHIQERCQQEIDSVLEGKDRVTFEDRHSMTYMQAVIHEIQRVASTVPLSVFHCTTADTELMGYSIPKTLARMELFLILVTLLRKFKFSWPEDAGEPDYTLVFGATQTPQRYNLKVQLRAEQ</sequence>
<evidence type="ECO:0000256" key="5">
    <source>
        <dbReference type="ARBA" id="ARBA00023004"/>
    </source>
</evidence>
<dbReference type="InterPro" id="IPR001128">
    <property type="entry name" value="Cyt_P450"/>
</dbReference>
<keyword evidence="4" id="KW-0560">Oxidoreductase</keyword>
<reference evidence="8" key="1">
    <citation type="submission" date="2023-08" db="EMBL/GenBank/DDBJ databases">
        <authorList>
            <person name="Alioto T."/>
            <person name="Alioto T."/>
            <person name="Gomez Garrido J."/>
        </authorList>
    </citation>
    <scope>NUCLEOTIDE SEQUENCE</scope>
</reference>
<evidence type="ECO:0000256" key="1">
    <source>
        <dbReference type="ARBA" id="ARBA00001971"/>
    </source>
</evidence>
<dbReference type="AlphaFoldDB" id="A0AAV1F959"/>
<organism evidence="8 9">
    <name type="scientific">Xyrichtys novacula</name>
    <name type="common">Pearly razorfish</name>
    <name type="synonym">Hemipteronotus novacula</name>
    <dbReference type="NCBI Taxonomy" id="13765"/>
    <lineage>
        <taxon>Eukaryota</taxon>
        <taxon>Metazoa</taxon>
        <taxon>Chordata</taxon>
        <taxon>Craniata</taxon>
        <taxon>Vertebrata</taxon>
        <taxon>Euteleostomi</taxon>
        <taxon>Actinopterygii</taxon>
        <taxon>Neopterygii</taxon>
        <taxon>Teleostei</taxon>
        <taxon>Neoteleostei</taxon>
        <taxon>Acanthomorphata</taxon>
        <taxon>Eupercaria</taxon>
        <taxon>Labriformes</taxon>
        <taxon>Labridae</taxon>
        <taxon>Xyrichtys</taxon>
    </lineage>
</organism>
<gene>
    <name evidence="8" type="ORF">XNOV1_A005259</name>
</gene>
<dbReference type="GO" id="GO:0006805">
    <property type="term" value="P:xenobiotic metabolic process"/>
    <property type="evidence" value="ECO:0007669"/>
    <property type="project" value="TreeGrafter"/>
</dbReference>
<dbReference type="GO" id="GO:0016712">
    <property type="term" value="F:oxidoreductase activity, acting on paired donors, with incorporation or reduction of molecular oxygen, reduced flavin or flavoprotein as one donor, and incorporation of one atom of oxygen"/>
    <property type="evidence" value="ECO:0007669"/>
    <property type="project" value="TreeGrafter"/>
</dbReference>
<feature type="signal peptide" evidence="7">
    <location>
        <begin position="1"/>
        <end position="21"/>
    </location>
</feature>
<keyword evidence="6" id="KW-0503">Monooxygenase</keyword>
<keyword evidence="3" id="KW-0479">Metal-binding</keyword>
<dbReference type="InterPro" id="IPR050182">
    <property type="entry name" value="Cytochrome_P450_fam2"/>
</dbReference>
<protein>
    <submittedName>
        <fullName evidence="8">Cytochrome P450 2F2-like</fullName>
    </submittedName>
</protein>
<dbReference type="InterPro" id="IPR002401">
    <property type="entry name" value="Cyt_P450_E_grp-I"/>
</dbReference>
<dbReference type="GO" id="GO:0006082">
    <property type="term" value="P:organic acid metabolic process"/>
    <property type="evidence" value="ECO:0007669"/>
    <property type="project" value="TreeGrafter"/>
</dbReference>
<dbReference type="Pfam" id="PF00067">
    <property type="entry name" value="p450"/>
    <property type="match status" value="1"/>
</dbReference>
<accession>A0AAV1F959</accession>